<accession>A0AA39T3Z2</accession>
<dbReference type="InterPro" id="IPR036691">
    <property type="entry name" value="Endo/exonu/phosph_ase_sf"/>
</dbReference>
<evidence type="ECO:0000256" key="1">
    <source>
        <dbReference type="SAM" id="MobiDB-lite"/>
    </source>
</evidence>
<feature type="region of interest" description="Disordered" evidence="1">
    <location>
        <begin position="31"/>
        <end position="56"/>
    </location>
</feature>
<keyword evidence="3" id="KW-1185">Reference proteome</keyword>
<evidence type="ECO:0000313" key="2">
    <source>
        <dbReference type="EMBL" id="KAK0601262.1"/>
    </source>
</evidence>
<dbReference type="PANTHER" id="PTHR33710">
    <property type="entry name" value="BNAC02G09200D PROTEIN"/>
    <property type="match status" value="1"/>
</dbReference>
<dbReference type="PANTHER" id="PTHR33710:SF64">
    <property type="entry name" value="ENDONUCLEASE_EXONUCLEASE_PHOSPHATASE DOMAIN-CONTAINING PROTEIN"/>
    <property type="match status" value="1"/>
</dbReference>
<dbReference type="Gene3D" id="3.60.10.10">
    <property type="entry name" value="Endonuclease/exonuclease/phosphatase"/>
    <property type="match status" value="1"/>
</dbReference>
<evidence type="ECO:0000313" key="3">
    <source>
        <dbReference type="Proteomes" id="UP001168877"/>
    </source>
</evidence>
<protein>
    <submittedName>
        <fullName evidence="2">Uncharacterized protein</fullName>
    </submittedName>
</protein>
<reference evidence="2" key="2">
    <citation type="submission" date="2023-06" db="EMBL/GenBank/DDBJ databases">
        <authorList>
            <person name="Swenson N.G."/>
            <person name="Wegrzyn J.L."/>
            <person name="Mcevoy S.L."/>
        </authorList>
    </citation>
    <scope>NUCLEOTIDE SEQUENCE</scope>
    <source>
        <strain evidence="2">NS2018</strain>
        <tissue evidence="2">Leaf</tissue>
    </source>
</reference>
<dbReference type="Proteomes" id="UP001168877">
    <property type="component" value="Unassembled WGS sequence"/>
</dbReference>
<reference evidence="2" key="1">
    <citation type="journal article" date="2022" name="Plant J.">
        <title>Strategies of tolerance reflected in two North American maple genomes.</title>
        <authorList>
            <person name="McEvoy S.L."/>
            <person name="Sezen U.U."/>
            <person name="Trouern-Trend A."/>
            <person name="McMahon S.M."/>
            <person name="Schaberg P.G."/>
            <person name="Yang J."/>
            <person name="Wegrzyn J.L."/>
            <person name="Swenson N.G."/>
        </authorList>
    </citation>
    <scope>NUCLEOTIDE SEQUENCE</scope>
    <source>
        <strain evidence="2">NS2018</strain>
    </source>
</reference>
<dbReference type="AlphaFoldDB" id="A0AA39T3Z2"/>
<name>A0AA39T3Z2_ACESA</name>
<organism evidence="2 3">
    <name type="scientific">Acer saccharum</name>
    <name type="common">Sugar maple</name>
    <dbReference type="NCBI Taxonomy" id="4024"/>
    <lineage>
        <taxon>Eukaryota</taxon>
        <taxon>Viridiplantae</taxon>
        <taxon>Streptophyta</taxon>
        <taxon>Embryophyta</taxon>
        <taxon>Tracheophyta</taxon>
        <taxon>Spermatophyta</taxon>
        <taxon>Magnoliopsida</taxon>
        <taxon>eudicotyledons</taxon>
        <taxon>Gunneridae</taxon>
        <taxon>Pentapetalae</taxon>
        <taxon>rosids</taxon>
        <taxon>malvids</taxon>
        <taxon>Sapindales</taxon>
        <taxon>Sapindaceae</taxon>
        <taxon>Hippocastanoideae</taxon>
        <taxon>Acereae</taxon>
        <taxon>Acer</taxon>
    </lineage>
</organism>
<proteinExistence type="predicted"/>
<dbReference type="EMBL" id="JAUESC010000003">
    <property type="protein sequence ID" value="KAK0601262.1"/>
    <property type="molecule type" value="Genomic_DNA"/>
</dbReference>
<feature type="compositionally biased region" description="Polar residues" evidence="1">
    <location>
        <begin position="42"/>
        <end position="56"/>
    </location>
</feature>
<comment type="caution">
    <text evidence="2">The sequence shown here is derived from an EMBL/GenBank/DDBJ whole genome shotgun (WGS) entry which is preliminary data.</text>
</comment>
<dbReference type="SUPFAM" id="SSF56219">
    <property type="entry name" value="DNase I-like"/>
    <property type="match status" value="1"/>
</dbReference>
<gene>
    <name evidence="2" type="ORF">LWI29_022564</name>
</gene>
<sequence>MFEGQLLPLDMTKNTLSKSEISSLIQEFNSTKSGNENHEGTVGNNQDQHSHTQHQIQEMESLGDFNTVLDQSERKGGPGSLTSMRNFRRFIDSANVIDLPMQGMLYTWSNNRENESWARLDRFLCDPVLLSWFPKMVQKGLCKSLSDHNPVFFLEKLRLTGVRSHLDF</sequence>